<dbReference type="PANTHER" id="PTHR46767:SF1">
    <property type="entry name" value="LIM DOMAIN ONLY PROTEIN 7"/>
    <property type="match status" value="1"/>
</dbReference>
<reference evidence="1" key="2">
    <citation type="submission" date="2025-08" db="UniProtKB">
        <authorList>
            <consortium name="Ensembl"/>
        </authorList>
    </citation>
    <scope>IDENTIFICATION</scope>
</reference>
<dbReference type="Ensembl" id="ENSHHUT00000013460.1">
    <property type="protein sequence ID" value="ENSHHUP00000013037.1"/>
    <property type="gene ID" value="ENSHHUG00000008002.1"/>
</dbReference>
<dbReference type="AlphaFoldDB" id="A0A4W5KAM2"/>
<dbReference type="STRING" id="62062.ENSHHUP00000013037"/>
<keyword evidence="2" id="KW-1185">Reference proteome</keyword>
<proteinExistence type="predicted"/>
<reference evidence="1" key="3">
    <citation type="submission" date="2025-09" db="UniProtKB">
        <authorList>
            <consortium name="Ensembl"/>
        </authorList>
    </citation>
    <scope>IDENTIFICATION</scope>
</reference>
<dbReference type="GeneTree" id="ENSGT00950000183159"/>
<evidence type="ECO:0000313" key="1">
    <source>
        <dbReference type="Ensembl" id="ENSHHUP00000013037.1"/>
    </source>
</evidence>
<evidence type="ECO:0000313" key="2">
    <source>
        <dbReference type="Proteomes" id="UP000314982"/>
    </source>
</evidence>
<dbReference type="InterPro" id="IPR029978">
    <property type="entry name" value="LMO-7"/>
</dbReference>
<dbReference type="GO" id="GO:0030155">
    <property type="term" value="P:regulation of cell adhesion"/>
    <property type="evidence" value="ECO:0007669"/>
    <property type="project" value="InterPro"/>
</dbReference>
<protein>
    <submittedName>
        <fullName evidence="1">Uncharacterized protein</fullName>
    </submittedName>
</protein>
<dbReference type="Proteomes" id="UP000314982">
    <property type="component" value="Unassembled WGS sequence"/>
</dbReference>
<reference evidence="2" key="1">
    <citation type="submission" date="2018-06" db="EMBL/GenBank/DDBJ databases">
        <title>Genome assembly of Danube salmon.</title>
        <authorList>
            <person name="Macqueen D.J."/>
            <person name="Gundappa M.K."/>
        </authorList>
    </citation>
    <scope>NUCLEOTIDE SEQUENCE [LARGE SCALE GENOMIC DNA]</scope>
</reference>
<dbReference type="GO" id="GO:0023051">
    <property type="term" value="P:regulation of signaling"/>
    <property type="evidence" value="ECO:0007669"/>
    <property type="project" value="InterPro"/>
</dbReference>
<dbReference type="PANTHER" id="PTHR46767">
    <property type="entry name" value="LIM DOMAIN ONLY PROTEIN 7"/>
    <property type="match status" value="1"/>
</dbReference>
<organism evidence="1 2">
    <name type="scientific">Hucho hucho</name>
    <name type="common">huchen</name>
    <dbReference type="NCBI Taxonomy" id="62062"/>
    <lineage>
        <taxon>Eukaryota</taxon>
        <taxon>Metazoa</taxon>
        <taxon>Chordata</taxon>
        <taxon>Craniata</taxon>
        <taxon>Vertebrata</taxon>
        <taxon>Euteleostomi</taxon>
        <taxon>Actinopterygii</taxon>
        <taxon>Neopterygii</taxon>
        <taxon>Teleostei</taxon>
        <taxon>Protacanthopterygii</taxon>
        <taxon>Salmoniformes</taxon>
        <taxon>Salmonidae</taxon>
        <taxon>Salmoninae</taxon>
        <taxon>Hucho</taxon>
    </lineage>
</organism>
<sequence length="141" mass="15899">MATTIEVCYRTNRSGTSLTSNRRPLSYYFFLSLSFSPSSLINRIKPGIIKRVNRLYTPIAGLHNVIVFLRLKEAQLFRPGDLQDTSTRVAVKCQETTRRLKNIFYGGDRKAQCEPFDNGPNLNLKAFEGLLGIAALSKVNK</sequence>
<accession>A0A4W5KAM2</accession>
<name>A0A4W5KAM2_9TELE</name>